<keyword evidence="6 12" id="KW-0633">Potassium transport</keyword>
<evidence type="ECO:0000256" key="3">
    <source>
        <dbReference type="ARBA" id="ARBA00022448"/>
    </source>
</evidence>
<dbReference type="InParanoid" id="A0A5C7EYH8"/>
<keyword evidence="8 12" id="KW-0630">Potassium</keyword>
<keyword evidence="4 12" id="KW-1003">Cell membrane</keyword>
<protein>
    <recommendedName>
        <fullName evidence="12">Trk system potassium uptake protein</fullName>
    </recommendedName>
</protein>
<dbReference type="InterPro" id="IPR003445">
    <property type="entry name" value="Cat_transpt"/>
</dbReference>
<keyword evidence="3 12" id="KW-0813">Transport</keyword>
<keyword evidence="11 12" id="KW-0472">Membrane</keyword>
<evidence type="ECO:0000313" key="16">
    <source>
        <dbReference type="Proteomes" id="UP000321201"/>
    </source>
</evidence>
<keyword evidence="16" id="KW-1185">Reference proteome</keyword>
<evidence type="ECO:0000313" key="15">
    <source>
        <dbReference type="EMBL" id="TXF13407.1"/>
    </source>
</evidence>
<dbReference type="GO" id="GO:0005886">
    <property type="term" value="C:plasma membrane"/>
    <property type="evidence" value="ECO:0007669"/>
    <property type="project" value="UniProtKB-SubCell"/>
</dbReference>
<keyword evidence="5 12" id="KW-0997">Cell inner membrane</keyword>
<keyword evidence="10 12" id="KW-0406">Ion transport</keyword>
<feature type="binding site" evidence="13">
    <location>
        <position position="435"/>
    </location>
    <ligand>
        <name>K(+)</name>
        <dbReference type="ChEBI" id="CHEBI:29103"/>
    </ligand>
</feature>
<evidence type="ECO:0000256" key="2">
    <source>
        <dbReference type="ARBA" id="ARBA00009137"/>
    </source>
</evidence>
<dbReference type="GO" id="GO:0046872">
    <property type="term" value="F:metal ion binding"/>
    <property type="evidence" value="ECO:0007669"/>
    <property type="project" value="UniProtKB-KW"/>
</dbReference>
<evidence type="ECO:0000256" key="4">
    <source>
        <dbReference type="ARBA" id="ARBA00022475"/>
    </source>
</evidence>
<dbReference type="FunCoup" id="A0A5C7EYH8">
    <property type="interactions" value="148"/>
</dbReference>
<dbReference type="PANTHER" id="PTHR32024">
    <property type="entry name" value="TRK SYSTEM POTASSIUM UPTAKE PROTEIN TRKG-RELATED"/>
    <property type="match status" value="1"/>
</dbReference>
<dbReference type="PIRSF" id="PIRSF006247">
    <property type="entry name" value="TrkH"/>
    <property type="match status" value="1"/>
</dbReference>
<feature type="transmembrane region" description="Helical" evidence="14">
    <location>
        <begin position="331"/>
        <end position="354"/>
    </location>
</feature>
<organism evidence="15 16">
    <name type="scientific">Pelomicrobium methylotrophicum</name>
    <dbReference type="NCBI Taxonomy" id="2602750"/>
    <lineage>
        <taxon>Bacteria</taxon>
        <taxon>Pseudomonadati</taxon>
        <taxon>Pseudomonadota</taxon>
        <taxon>Hydrogenophilia</taxon>
        <taxon>Hydrogenophilia incertae sedis</taxon>
        <taxon>Pelomicrobium</taxon>
    </lineage>
</organism>
<feature type="transmembrane region" description="Helical" evidence="14">
    <location>
        <begin position="37"/>
        <end position="58"/>
    </location>
</feature>
<evidence type="ECO:0000256" key="8">
    <source>
        <dbReference type="ARBA" id="ARBA00022958"/>
    </source>
</evidence>
<keyword evidence="9 14" id="KW-1133">Transmembrane helix</keyword>
<evidence type="ECO:0000256" key="11">
    <source>
        <dbReference type="ARBA" id="ARBA00023136"/>
    </source>
</evidence>
<evidence type="ECO:0000256" key="7">
    <source>
        <dbReference type="ARBA" id="ARBA00022692"/>
    </source>
</evidence>
<evidence type="ECO:0000256" key="13">
    <source>
        <dbReference type="PIRSR" id="PIRSR006247-1"/>
    </source>
</evidence>
<dbReference type="PANTHER" id="PTHR32024:SF2">
    <property type="entry name" value="TRK SYSTEM POTASSIUM UPTAKE PROTEIN TRKG-RELATED"/>
    <property type="match status" value="1"/>
</dbReference>
<reference evidence="15 16" key="1">
    <citation type="submission" date="2019-08" db="EMBL/GenBank/DDBJ databases">
        <title>Pelomicrobium methylotrophicum gen. nov., sp. nov. a moderately thermophilic, facultatively anaerobic, lithoautotrophic and methylotrophic bacterium isolated from a terrestrial mud volcano.</title>
        <authorList>
            <person name="Slobodkina G.B."/>
            <person name="Merkel A.Y."/>
            <person name="Slobodkin A.I."/>
        </authorList>
    </citation>
    <scope>NUCLEOTIDE SEQUENCE [LARGE SCALE GENOMIC DNA]</scope>
    <source>
        <strain evidence="15 16">SM250</strain>
    </source>
</reference>
<evidence type="ECO:0000256" key="9">
    <source>
        <dbReference type="ARBA" id="ARBA00022989"/>
    </source>
</evidence>
<feature type="transmembrane region" description="Helical" evidence="14">
    <location>
        <begin position="182"/>
        <end position="202"/>
    </location>
</feature>
<feature type="transmembrane region" description="Helical" evidence="14">
    <location>
        <begin position="7"/>
        <end position="31"/>
    </location>
</feature>
<keyword evidence="7 14" id="KW-0812">Transmembrane</keyword>
<feature type="transmembrane region" description="Helical" evidence="14">
    <location>
        <begin position="276"/>
        <end position="293"/>
    </location>
</feature>
<evidence type="ECO:0000256" key="1">
    <source>
        <dbReference type="ARBA" id="ARBA00004429"/>
    </source>
</evidence>
<dbReference type="Pfam" id="PF02386">
    <property type="entry name" value="TrkH"/>
    <property type="match status" value="1"/>
</dbReference>
<comment type="function">
    <text evidence="12">Low-affinity potassium transport system. Interacts with Trk system potassium uptake protein TrkA.</text>
</comment>
<sequence>MRRLLRVLHAFSLVAMLFAATMLLPLAVSFFSNDGALAIYGQALLITLASGGALWLATHHARGEVEGRDGFLLVAMVWSLLPVYGALPLILHDPSMGFTRAYFEAVSGLTATGATVMTGLDELPISINIWRGEMQWLGGIGVIVLAVAILPMLGVGGRQLLKAEIPGPMKETKLTPRIAETAKGLWLVYFVLTLACLGAYWAGGMPFLDALMHGFTTMGLAGFSNHDASFGHFNSPLLEAIAIVFMLIAGINFASHFLALRRRSLRPYITDPEAKAFLALMVAGVLIVALQLWTTGVYDDFPTALRYAAFNTVSIATTTGYATTDFGQWPAFAGFFMLFLASFATCSGSTGGGIKMIRARLLYAQVYREFVRLVHPHAVSPAKIGDTVVPNNIIFAVLGFFFIFIATLTTMTLLMMASGLDEVTAISAVVATLCNVGPGLGAVGPASTFAVLNDFQIWLGSIAMLLGRLELFALFLLLTPVFWQR</sequence>
<dbReference type="GO" id="GO:0015379">
    <property type="term" value="F:potassium:chloride symporter activity"/>
    <property type="evidence" value="ECO:0007669"/>
    <property type="project" value="InterPro"/>
</dbReference>
<feature type="transmembrane region" description="Helical" evidence="14">
    <location>
        <begin position="393"/>
        <end position="417"/>
    </location>
</feature>
<accession>A0A5C7EYH8</accession>
<dbReference type="RefSeq" id="WP_147798581.1">
    <property type="nucleotide sequence ID" value="NZ_VPFL01000002.1"/>
</dbReference>
<evidence type="ECO:0000256" key="6">
    <source>
        <dbReference type="ARBA" id="ARBA00022538"/>
    </source>
</evidence>
<evidence type="ECO:0000256" key="10">
    <source>
        <dbReference type="ARBA" id="ARBA00023065"/>
    </source>
</evidence>
<feature type="binding site" evidence="13">
    <location>
        <position position="318"/>
    </location>
    <ligand>
        <name>K(+)</name>
        <dbReference type="ChEBI" id="CHEBI:29103"/>
    </ligand>
</feature>
<comment type="similarity">
    <text evidence="2 12">Belongs to the TrkH potassium transport family.</text>
</comment>
<feature type="transmembrane region" description="Helical" evidence="14">
    <location>
        <begin position="237"/>
        <end position="255"/>
    </location>
</feature>
<comment type="subcellular location">
    <subcellularLocation>
        <location evidence="1 12">Cell inner membrane</location>
        <topology evidence="1 12">Multi-pass membrane protein</topology>
    </subcellularLocation>
</comment>
<evidence type="ECO:0000256" key="12">
    <source>
        <dbReference type="PIRNR" id="PIRNR006247"/>
    </source>
</evidence>
<keyword evidence="13" id="KW-0479">Metal-binding</keyword>
<evidence type="ECO:0000256" key="5">
    <source>
        <dbReference type="ARBA" id="ARBA00022519"/>
    </source>
</evidence>
<feature type="transmembrane region" description="Helical" evidence="14">
    <location>
        <begin position="457"/>
        <end position="483"/>
    </location>
</feature>
<gene>
    <name evidence="15" type="ORF">FR698_02405</name>
</gene>
<evidence type="ECO:0000256" key="14">
    <source>
        <dbReference type="SAM" id="Phobius"/>
    </source>
</evidence>
<dbReference type="InterPro" id="IPR004772">
    <property type="entry name" value="TrkH"/>
</dbReference>
<feature type="binding site" evidence="13">
    <location>
        <position position="436"/>
    </location>
    <ligand>
        <name>K(+)</name>
        <dbReference type="ChEBI" id="CHEBI:29103"/>
    </ligand>
</feature>
<name>A0A5C7EYH8_9PROT</name>
<proteinExistence type="inferred from homology"/>
<feature type="binding site" evidence="13">
    <location>
        <position position="220"/>
    </location>
    <ligand>
        <name>K(+)</name>
        <dbReference type="ChEBI" id="CHEBI:29103"/>
    </ligand>
</feature>
<dbReference type="EMBL" id="VPFL01000002">
    <property type="protein sequence ID" value="TXF13407.1"/>
    <property type="molecule type" value="Genomic_DNA"/>
</dbReference>
<dbReference type="Proteomes" id="UP000321201">
    <property type="component" value="Unassembled WGS sequence"/>
</dbReference>
<feature type="transmembrane region" description="Helical" evidence="14">
    <location>
        <begin position="70"/>
        <end position="91"/>
    </location>
</feature>
<dbReference type="AlphaFoldDB" id="A0A5C7EYH8"/>
<feature type="binding site" evidence="13">
    <location>
        <position position="319"/>
    </location>
    <ligand>
        <name>K(+)</name>
        <dbReference type="ChEBI" id="CHEBI:29103"/>
    </ligand>
</feature>
<dbReference type="OrthoDB" id="9810952at2"/>
<comment type="caution">
    <text evidence="15">The sequence shown here is derived from an EMBL/GenBank/DDBJ whole genome shotgun (WGS) entry which is preliminary data.</text>
</comment>
<feature type="transmembrane region" description="Helical" evidence="14">
    <location>
        <begin position="136"/>
        <end position="161"/>
    </location>
</feature>
<feature type="binding site" evidence="13">
    <location>
        <position position="112"/>
    </location>
    <ligand>
        <name>K(+)</name>
        <dbReference type="ChEBI" id="CHEBI:29103"/>
    </ligand>
</feature>